<sequence>MAGAEETLVLTDGSVQDRVRAALQPLGLGSGELLIEPAEVYPGQELAIDLTATTPAALNDLISQVRTILRRDVGITDAPTATELESHGISAAS</sequence>
<dbReference type="RefSeq" id="WP_123225695.1">
    <property type="nucleotide sequence ID" value="NZ_RJSE01000001.1"/>
</dbReference>
<protein>
    <submittedName>
        <fullName evidence="1">Uncharacterized protein</fullName>
    </submittedName>
</protein>
<accession>A0A3N0CS71</accession>
<keyword evidence="2" id="KW-1185">Reference proteome</keyword>
<dbReference type="AlphaFoldDB" id="A0A3N0CS71"/>
<dbReference type="EMBL" id="RJSE01000001">
    <property type="protein sequence ID" value="RNL66250.1"/>
    <property type="molecule type" value="Genomic_DNA"/>
</dbReference>
<comment type="caution">
    <text evidence="1">The sequence shown here is derived from an EMBL/GenBank/DDBJ whole genome shotgun (WGS) entry which is preliminary data.</text>
</comment>
<name>A0A3N0CS71_9ACTN</name>
<reference evidence="1 2" key="1">
    <citation type="submission" date="2018-11" db="EMBL/GenBank/DDBJ databases">
        <authorList>
            <person name="Li F."/>
        </authorList>
    </citation>
    <scope>NUCLEOTIDE SEQUENCE [LARGE SCALE GENOMIC DNA]</scope>
    <source>
        <strain evidence="1 2">Gsoil 097</strain>
    </source>
</reference>
<dbReference type="Proteomes" id="UP000267128">
    <property type="component" value="Unassembled WGS sequence"/>
</dbReference>
<gene>
    <name evidence="1" type="ORF">EFK50_01085</name>
</gene>
<evidence type="ECO:0000313" key="1">
    <source>
        <dbReference type="EMBL" id="RNL66250.1"/>
    </source>
</evidence>
<organism evidence="1 2">
    <name type="scientific">Nocardioides marmoriginsengisoli</name>
    <dbReference type="NCBI Taxonomy" id="661483"/>
    <lineage>
        <taxon>Bacteria</taxon>
        <taxon>Bacillati</taxon>
        <taxon>Actinomycetota</taxon>
        <taxon>Actinomycetes</taxon>
        <taxon>Propionibacteriales</taxon>
        <taxon>Nocardioidaceae</taxon>
        <taxon>Nocardioides</taxon>
    </lineage>
</organism>
<evidence type="ECO:0000313" key="2">
    <source>
        <dbReference type="Proteomes" id="UP000267128"/>
    </source>
</evidence>
<proteinExistence type="predicted"/>